<dbReference type="GO" id="GO:0009055">
    <property type="term" value="F:electron transfer activity"/>
    <property type="evidence" value="ECO:0007669"/>
    <property type="project" value="InterPro"/>
</dbReference>
<evidence type="ECO:0000256" key="6">
    <source>
        <dbReference type="SAM" id="Phobius"/>
    </source>
</evidence>
<evidence type="ECO:0000256" key="5">
    <source>
        <dbReference type="ARBA" id="ARBA00023136"/>
    </source>
</evidence>
<dbReference type="GO" id="GO:0022904">
    <property type="term" value="P:respiratory electron transport chain"/>
    <property type="evidence" value="ECO:0007669"/>
    <property type="project" value="InterPro"/>
</dbReference>
<evidence type="ECO:0000256" key="1">
    <source>
        <dbReference type="ARBA" id="ARBA00004651"/>
    </source>
</evidence>
<sequence>MLIKVQVWDLAVRVFHWSQVVLLAGLWYTGNEGLMAQHQLLAYTLAALLIARICWGFYGSASARFSHFVASPLAAVRYLRRPVPVLGHNPAGGYMILALILLLSLQLLTGLATFDNSYISDGPLVRYLSEEWVSLASKIHKLNIDLILLCVAVHILAALWHSIRYDNVIWAMLSGYSKTANRNDAPKLRASWSYFVLVAALLALFYYWQGAVLLRFI</sequence>
<dbReference type="AlphaFoldDB" id="H3ZBT0"/>
<dbReference type="Gene3D" id="1.20.950.20">
    <property type="entry name" value="Transmembrane di-heme cytochromes, Chain C"/>
    <property type="match status" value="1"/>
</dbReference>
<dbReference type="GO" id="GO:0005886">
    <property type="term" value="C:plasma membrane"/>
    <property type="evidence" value="ECO:0007669"/>
    <property type="project" value="UniProtKB-SubCell"/>
</dbReference>
<evidence type="ECO:0000256" key="3">
    <source>
        <dbReference type="ARBA" id="ARBA00022692"/>
    </source>
</evidence>
<evidence type="ECO:0000259" key="7">
    <source>
        <dbReference type="Pfam" id="PF01292"/>
    </source>
</evidence>
<dbReference type="InterPro" id="IPR016174">
    <property type="entry name" value="Di-haem_cyt_TM"/>
</dbReference>
<dbReference type="SUPFAM" id="SSF81342">
    <property type="entry name" value="Transmembrane di-heme cytochromes"/>
    <property type="match status" value="1"/>
</dbReference>
<feature type="transmembrane region" description="Helical" evidence="6">
    <location>
        <begin position="192"/>
        <end position="214"/>
    </location>
</feature>
<keyword evidence="2" id="KW-1003">Cell membrane</keyword>
<dbReference type="GO" id="GO:0020037">
    <property type="term" value="F:heme binding"/>
    <property type="evidence" value="ECO:0007669"/>
    <property type="project" value="TreeGrafter"/>
</dbReference>
<dbReference type="EMBL" id="AHTH01000005">
    <property type="protein sequence ID" value="EHR42394.1"/>
    <property type="molecule type" value="Genomic_DNA"/>
</dbReference>
<gene>
    <name evidence="8" type="ORF">AJE_03936</name>
</gene>
<feature type="transmembrane region" description="Helical" evidence="6">
    <location>
        <begin position="6"/>
        <end position="28"/>
    </location>
</feature>
<evidence type="ECO:0000313" key="8">
    <source>
        <dbReference type="EMBL" id="EHR42394.1"/>
    </source>
</evidence>
<dbReference type="Pfam" id="PF01292">
    <property type="entry name" value="Ni_hydr_CYTB"/>
    <property type="match status" value="1"/>
</dbReference>
<evidence type="ECO:0000313" key="9">
    <source>
        <dbReference type="Proteomes" id="UP000012046"/>
    </source>
</evidence>
<feature type="transmembrane region" description="Helical" evidence="6">
    <location>
        <begin position="40"/>
        <end position="58"/>
    </location>
</feature>
<feature type="transmembrane region" description="Helical" evidence="6">
    <location>
        <begin position="91"/>
        <end position="114"/>
    </location>
</feature>
<evidence type="ECO:0000256" key="2">
    <source>
        <dbReference type="ARBA" id="ARBA00022475"/>
    </source>
</evidence>
<feature type="domain" description="Cytochrome b561 bacterial/Ni-hydrogenase" evidence="7">
    <location>
        <begin position="7"/>
        <end position="175"/>
    </location>
</feature>
<dbReference type="Proteomes" id="UP000012046">
    <property type="component" value="Unassembled WGS sequence"/>
</dbReference>
<keyword evidence="4 6" id="KW-1133">Transmembrane helix</keyword>
<accession>H3ZBT0</accession>
<dbReference type="InterPro" id="IPR011577">
    <property type="entry name" value="Cyt_b561_bac/Ni-Hgenase"/>
</dbReference>
<proteinExistence type="predicted"/>
<dbReference type="PANTHER" id="PTHR30485">
    <property type="entry name" value="NI/FE-HYDROGENASE 1 B-TYPE CYTOCHROME SUBUNIT"/>
    <property type="match status" value="1"/>
</dbReference>
<reference evidence="8 9" key="1">
    <citation type="journal article" date="2012" name="J. Bacteriol.">
        <title>Genome Sequence of Extracellular-Protease-Producing Alishewanella jeotgali Isolated from Traditional Korean Fermented Seafood.</title>
        <authorList>
            <person name="Jung J."/>
            <person name="Chun J."/>
            <person name="Park W."/>
        </authorList>
    </citation>
    <scope>NUCLEOTIDE SEQUENCE [LARGE SCALE GENOMIC DNA]</scope>
    <source>
        <strain evidence="8 9">KCTC 22429</strain>
    </source>
</reference>
<evidence type="ECO:0000256" key="4">
    <source>
        <dbReference type="ARBA" id="ARBA00022989"/>
    </source>
</evidence>
<name>H3ZBT0_9ALTE</name>
<dbReference type="InterPro" id="IPR051542">
    <property type="entry name" value="Hydrogenase_cytochrome"/>
</dbReference>
<feature type="transmembrane region" description="Helical" evidence="6">
    <location>
        <begin position="144"/>
        <end position="163"/>
    </location>
</feature>
<dbReference type="PATRIC" id="fig|1129374.4.peg.796"/>
<dbReference type="STRING" id="1129374.AJE_03936"/>
<keyword evidence="5 6" id="KW-0472">Membrane</keyword>
<organism evidence="8 9">
    <name type="scientific">Alishewanella jeotgali KCTC 22429</name>
    <dbReference type="NCBI Taxonomy" id="1129374"/>
    <lineage>
        <taxon>Bacteria</taxon>
        <taxon>Pseudomonadati</taxon>
        <taxon>Pseudomonadota</taxon>
        <taxon>Gammaproteobacteria</taxon>
        <taxon>Alteromonadales</taxon>
        <taxon>Alteromonadaceae</taxon>
        <taxon>Alishewanella</taxon>
    </lineage>
</organism>
<keyword evidence="3 6" id="KW-0812">Transmembrane</keyword>
<comment type="subcellular location">
    <subcellularLocation>
        <location evidence="1">Cell membrane</location>
        <topology evidence="1">Multi-pass membrane protein</topology>
    </subcellularLocation>
</comment>
<comment type="caution">
    <text evidence="8">The sequence shown here is derived from an EMBL/GenBank/DDBJ whole genome shotgun (WGS) entry which is preliminary data.</text>
</comment>
<dbReference type="eggNOG" id="COG3658">
    <property type="taxonomic scope" value="Bacteria"/>
</dbReference>
<protein>
    <submittedName>
        <fullName evidence="8">Cytochrome B561</fullName>
    </submittedName>
</protein>
<keyword evidence="9" id="KW-1185">Reference proteome</keyword>
<dbReference type="PANTHER" id="PTHR30485:SF2">
    <property type="entry name" value="BLL0597 PROTEIN"/>
    <property type="match status" value="1"/>
</dbReference>
<dbReference type="RefSeq" id="WP_008609846.1">
    <property type="nucleotide sequence ID" value="NZ_AHTH01000005.1"/>
</dbReference>